<comment type="caution">
    <text evidence="2">The sequence shown here is derived from an EMBL/GenBank/DDBJ whole genome shotgun (WGS) entry which is preliminary data.</text>
</comment>
<sequence>MKLTLVKQVNFGTMLMDFYMDMNGEPWATREQIGTALGYGDPIRAISKVHERHEERFKDKSVVVKLTTTDEKDYSTTLYNARGITEICRWARTEKSDEFFDWVADIIDELRRNGVVVSDTATHEQVKFNISTFMANLDEYNITKLYNLVEEFLSFHREKKTRLPFERSNKKRHGNKKLKNHIESMEEIRKELVTYLDVKIQLFNNSNQAGLAQEYVRIKGLVEWKVENMRYRSAACK</sequence>
<name>A0A1V4H909_9BACL</name>
<dbReference type="OrthoDB" id="9812611at2"/>
<feature type="domain" description="Bro-N" evidence="1">
    <location>
        <begin position="3"/>
        <end position="114"/>
    </location>
</feature>
<dbReference type="Pfam" id="PF02498">
    <property type="entry name" value="Bro-N"/>
    <property type="match status" value="1"/>
</dbReference>
<protein>
    <recommendedName>
        <fullName evidence="1">Bro-N domain-containing protein</fullName>
    </recommendedName>
</protein>
<accession>A0A1V4H909</accession>
<dbReference type="AlphaFoldDB" id="A0A1V4H909"/>
<evidence type="ECO:0000313" key="2">
    <source>
        <dbReference type="EMBL" id="OPH47653.1"/>
    </source>
</evidence>
<dbReference type="STRING" id="1469647.BC351_10715"/>
<dbReference type="Proteomes" id="UP000190626">
    <property type="component" value="Unassembled WGS sequence"/>
</dbReference>
<organism evidence="2 3">
    <name type="scientific">Paenibacillus ferrarius</name>
    <dbReference type="NCBI Taxonomy" id="1469647"/>
    <lineage>
        <taxon>Bacteria</taxon>
        <taxon>Bacillati</taxon>
        <taxon>Bacillota</taxon>
        <taxon>Bacilli</taxon>
        <taxon>Bacillales</taxon>
        <taxon>Paenibacillaceae</taxon>
        <taxon>Paenibacillus</taxon>
    </lineage>
</organism>
<gene>
    <name evidence="2" type="ORF">BC351_10715</name>
</gene>
<proteinExistence type="predicted"/>
<dbReference type="PROSITE" id="PS51750">
    <property type="entry name" value="BRO_N"/>
    <property type="match status" value="1"/>
</dbReference>
<dbReference type="EMBL" id="MBTG01000056">
    <property type="protein sequence ID" value="OPH47653.1"/>
    <property type="molecule type" value="Genomic_DNA"/>
</dbReference>
<evidence type="ECO:0000259" key="1">
    <source>
        <dbReference type="PROSITE" id="PS51750"/>
    </source>
</evidence>
<keyword evidence="3" id="KW-1185">Reference proteome</keyword>
<reference evidence="3" key="1">
    <citation type="submission" date="2016-07" db="EMBL/GenBank/DDBJ databases">
        <authorList>
            <person name="Florea S."/>
            <person name="Webb J.S."/>
            <person name="Jaromczyk J."/>
            <person name="Schardl C.L."/>
        </authorList>
    </citation>
    <scope>NUCLEOTIDE SEQUENCE [LARGE SCALE GENOMIC DNA]</scope>
    <source>
        <strain evidence="3">CY1</strain>
    </source>
</reference>
<dbReference type="SMART" id="SM01040">
    <property type="entry name" value="Bro-N"/>
    <property type="match status" value="1"/>
</dbReference>
<evidence type="ECO:0000313" key="3">
    <source>
        <dbReference type="Proteomes" id="UP000190626"/>
    </source>
</evidence>
<dbReference type="InterPro" id="IPR003497">
    <property type="entry name" value="BRO_N_domain"/>
</dbReference>
<dbReference type="RefSeq" id="WP_079420351.1">
    <property type="nucleotide sequence ID" value="NZ_MBTG01000056.1"/>
</dbReference>